<evidence type="ECO:0000313" key="2">
    <source>
        <dbReference type="EMBL" id="KAF5313757.1"/>
    </source>
</evidence>
<reference evidence="2 3" key="1">
    <citation type="journal article" date="2020" name="ISME J.">
        <title>Uncovering the hidden diversity of litter-decomposition mechanisms in mushroom-forming fungi.</title>
        <authorList>
            <person name="Floudas D."/>
            <person name="Bentzer J."/>
            <person name="Ahren D."/>
            <person name="Johansson T."/>
            <person name="Persson P."/>
            <person name="Tunlid A."/>
        </authorList>
    </citation>
    <scope>NUCLEOTIDE SEQUENCE [LARGE SCALE GENOMIC DNA]</scope>
    <source>
        <strain evidence="2 3">CBS 101986</strain>
    </source>
</reference>
<proteinExistence type="predicted"/>
<dbReference type="EMBL" id="JAACJJ010000047">
    <property type="protein sequence ID" value="KAF5313757.1"/>
    <property type="molecule type" value="Genomic_DNA"/>
</dbReference>
<name>A0A8H5AZC5_9AGAR</name>
<evidence type="ECO:0000256" key="1">
    <source>
        <dbReference type="SAM" id="MobiDB-lite"/>
    </source>
</evidence>
<organism evidence="2 3">
    <name type="scientific">Psilocybe cf. subviscida</name>
    <dbReference type="NCBI Taxonomy" id="2480587"/>
    <lineage>
        <taxon>Eukaryota</taxon>
        <taxon>Fungi</taxon>
        <taxon>Dikarya</taxon>
        <taxon>Basidiomycota</taxon>
        <taxon>Agaricomycotina</taxon>
        <taxon>Agaricomycetes</taxon>
        <taxon>Agaricomycetidae</taxon>
        <taxon>Agaricales</taxon>
        <taxon>Agaricineae</taxon>
        <taxon>Strophariaceae</taxon>
        <taxon>Psilocybe</taxon>
    </lineage>
</organism>
<accession>A0A8H5AZC5</accession>
<dbReference type="AlphaFoldDB" id="A0A8H5AZC5"/>
<dbReference type="Proteomes" id="UP000567179">
    <property type="component" value="Unassembled WGS sequence"/>
</dbReference>
<sequence>MTTTSHCSMPSEGEAKPTHFFFPSSRSLGASEAEETFDLASRNSRRHLHHTSSLFESLIMKSILPSELTAKLIQICSRLMMRKDDGNANTERAVNMRLESTMGVQC</sequence>
<protein>
    <submittedName>
        <fullName evidence="2">Uncharacterized protein</fullName>
    </submittedName>
</protein>
<keyword evidence="3" id="KW-1185">Reference proteome</keyword>
<gene>
    <name evidence="2" type="ORF">D9619_013712</name>
</gene>
<feature type="region of interest" description="Disordered" evidence="1">
    <location>
        <begin position="1"/>
        <end position="21"/>
    </location>
</feature>
<comment type="caution">
    <text evidence="2">The sequence shown here is derived from an EMBL/GenBank/DDBJ whole genome shotgun (WGS) entry which is preliminary data.</text>
</comment>
<evidence type="ECO:0000313" key="3">
    <source>
        <dbReference type="Proteomes" id="UP000567179"/>
    </source>
</evidence>